<dbReference type="AlphaFoldDB" id="A0A2T5E4C9"/>
<gene>
    <name evidence="1" type="ORF">CWO36_21285</name>
</gene>
<reference evidence="1 2" key="1">
    <citation type="submission" date="2017-11" db="EMBL/GenBank/DDBJ databases">
        <title>Population delineation of vibrios coincides with oyster pathogenicity.</title>
        <authorList>
            <person name="Bruto M."/>
            <person name="Labreuche Y."/>
            <person name="James A."/>
            <person name="Piel D."/>
            <person name="Chenivesse S."/>
            <person name="Petton B."/>
            <person name="Polz M.F."/>
            <person name="Le Roux F."/>
        </authorList>
    </citation>
    <scope>NUCLEOTIDE SEQUENCE [LARGE SCALE GENOMIC DNA]</scope>
    <source>
        <strain evidence="1 2">1F_55</strain>
    </source>
</reference>
<evidence type="ECO:0000313" key="1">
    <source>
        <dbReference type="EMBL" id="PTP14190.1"/>
    </source>
</evidence>
<organism evidence="1 2">
    <name type="scientific">Vibrio splendidus</name>
    <dbReference type="NCBI Taxonomy" id="29497"/>
    <lineage>
        <taxon>Bacteria</taxon>
        <taxon>Pseudomonadati</taxon>
        <taxon>Pseudomonadota</taxon>
        <taxon>Gammaproteobacteria</taxon>
        <taxon>Vibrionales</taxon>
        <taxon>Vibrionaceae</taxon>
        <taxon>Vibrio</taxon>
    </lineage>
</organism>
<dbReference type="Proteomes" id="UP000244080">
    <property type="component" value="Unassembled WGS sequence"/>
</dbReference>
<proteinExistence type="predicted"/>
<protein>
    <submittedName>
        <fullName evidence="1">Uncharacterized protein</fullName>
    </submittedName>
</protein>
<comment type="caution">
    <text evidence="1">The sequence shown here is derived from an EMBL/GenBank/DDBJ whole genome shotgun (WGS) entry which is preliminary data.</text>
</comment>
<accession>A0A2T5E4C9</accession>
<dbReference type="EMBL" id="PIGA01000046">
    <property type="protein sequence ID" value="PTP14190.1"/>
    <property type="molecule type" value="Genomic_DNA"/>
</dbReference>
<evidence type="ECO:0000313" key="2">
    <source>
        <dbReference type="Proteomes" id="UP000244080"/>
    </source>
</evidence>
<name>A0A2T5E4C9_VIBSP</name>
<sequence length="44" mass="5037">MGTVIGLVILAAIDWYLFRKTGLHIHKWISKKYAAHLSEKGNKK</sequence>